<evidence type="ECO:0000313" key="1">
    <source>
        <dbReference type="EMBL" id="TFK71402.1"/>
    </source>
</evidence>
<gene>
    <name evidence="1" type="ORF">BDN72DRAFT_793930</name>
</gene>
<name>A0ACD3B0J3_9AGAR</name>
<organism evidence="1 2">
    <name type="scientific">Pluteus cervinus</name>
    <dbReference type="NCBI Taxonomy" id="181527"/>
    <lineage>
        <taxon>Eukaryota</taxon>
        <taxon>Fungi</taxon>
        <taxon>Dikarya</taxon>
        <taxon>Basidiomycota</taxon>
        <taxon>Agaricomycotina</taxon>
        <taxon>Agaricomycetes</taxon>
        <taxon>Agaricomycetidae</taxon>
        <taxon>Agaricales</taxon>
        <taxon>Pluteineae</taxon>
        <taxon>Pluteaceae</taxon>
        <taxon>Pluteus</taxon>
    </lineage>
</organism>
<protein>
    <submittedName>
        <fullName evidence="1">Redoxin</fullName>
    </submittedName>
</protein>
<dbReference type="Proteomes" id="UP000308600">
    <property type="component" value="Unassembled WGS sequence"/>
</dbReference>
<keyword evidence="2" id="KW-1185">Reference proteome</keyword>
<reference evidence="1 2" key="1">
    <citation type="journal article" date="2019" name="Nat. Ecol. Evol.">
        <title>Megaphylogeny resolves global patterns of mushroom evolution.</title>
        <authorList>
            <person name="Varga T."/>
            <person name="Krizsan K."/>
            <person name="Foldi C."/>
            <person name="Dima B."/>
            <person name="Sanchez-Garcia M."/>
            <person name="Sanchez-Ramirez S."/>
            <person name="Szollosi G.J."/>
            <person name="Szarkandi J.G."/>
            <person name="Papp V."/>
            <person name="Albert L."/>
            <person name="Andreopoulos W."/>
            <person name="Angelini C."/>
            <person name="Antonin V."/>
            <person name="Barry K.W."/>
            <person name="Bougher N.L."/>
            <person name="Buchanan P."/>
            <person name="Buyck B."/>
            <person name="Bense V."/>
            <person name="Catcheside P."/>
            <person name="Chovatia M."/>
            <person name="Cooper J."/>
            <person name="Damon W."/>
            <person name="Desjardin D."/>
            <person name="Finy P."/>
            <person name="Geml J."/>
            <person name="Haridas S."/>
            <person name="Hughes K."/>
            <person name="Justo A."/>
            <person name="Karasinski D."/>
            <person name="Kautmanova I."/>
            <person name="Kiss B."/>
            <person name="Kocsube S."/>
            <person name="Kotiranta H."/>
            <person name="LaButti K.M."/>
            <person name="Lechner B.E."/>
            <person name="Liimatainen K."/>
            <person name="Lipzen A."/>
            <person name="Lukacs Z."/>
            <person name="Mihaltcheva S."/>
            <person name="Morgado L.N."/>
            <person name="Niskanen T."/>
            <person name="Noordeloos M.E."/>
            <person name="Ohm R.A."/>
            <person name="Ortiz-Santana B."/>
            <person name="Ovrebo C."/>
            <person name="Racz N."/>
            <person name="Riley R."/>
            <person name="Savchenko A."/>
            <person name="Shiryaev A."/>
            <person name="Soop K."/>
            <person name="Spirin V."/>
            <person name="Szebenyi C."/>
            <person name="Tomsovsky M."/>
            <person name="Tulloss R.E."/>
            <person name="Uehling J."/>
            <person name="Grigoriev I.V."/>
            <person name="Vagvolgyi C."/>
            <person name="Papp T."/>
            <person name="Martin F.M."/>
            <person name="Miettinen O."/>
            <person name="Hibbett D.S."/>
            <person name="Nagy L.G."/>
        </authorList>
    </citation>
    <scope>NUCLEOTIDE SEQUENCE [LARGE SCALE GENOMIC DNA]</scope>
    <source>
        <strain evidence="1 2">NL-1719</strain>
    </source>
</reference>
<evidence type="ECO:0000313" key="2">
    <source>
        <dbReference type="Proteomes" id="UP000308600"/>
    </source>
</evidence>
<accession>A0ACD3B0J3</accession>
<sequence length="180" mass="19307">MSSALNTAAHTAHHLATTLLATSQVKPGSTIPAAPVKEAGATSQATNLDFKGKNIIVGVPGAFTNTCNQHIPGFLENLEEFKKRGVSDIFIVAVNDVFVVKAWKEHLSSKFGTPVRFLADDEGRFVSGLGLLFDATQNLGGPRSKRFVIVAQDDKVEHIAVEEDPSQVTVTDAKRILTLL</sequence>
<proteinExistence type="predicted"/>
<dbReference type="EMBL" id="ML208298">
    <property type="protein sequence ID" value="TFK71402.1"/>
    <property type="molecule type" value="Genomic_DNA"/>
</dbReference>